<dbReference type="Proteomes" id="UP001301769">
    <property type="component" value="Unassembled WGS sequence"/>
</dbReference>
<feature type="domain" description="DUF7587" evidence="3">
    <location>
        <begin position="491"/>
        <end position="632"/>
    </location>
</feature>
<dbReference type="Pfam" id="PF24494">
    <property type="entry name" value="DUF7587"/>
    <property type="match status" value="1"/>
</dbReference>
<evidence type="ECO:0000313" key="5">
    <source>
        <dbReference type="Proteomes" id="UP001301769"/>
    </source>
</evidence>
<dbReference type="InterPro" id="IPR017795">
    <property type="entry name" value="ABBA_NscD-like"/>
</dbReference>
<keyword evidence="2" id="KW-0808">Transferase</keyword>
<name>A0AAN6Y0B3_9PEZI</name>
<dbReference type="InterPro" id="IPR056009">
    <property type="entry name" value="DUF7587"/>
</dbReference>
<dbReference type="Pfam" id="PF11991">
    <property type="entry name" value="Trp_DMAT"/>
    <property type="match status" value="1"/>
</dbReference>
<reference evidence="4" key="2">
    <citation type="submission" date="2023-05" db="EMBL/GenBank/DDBJ databases">
        <authorList>
            <consortium name="Lawrence Berkeley National Laboratory"/>
            <person name="Steindorff A."/>
            <person name="Hensen N."/>
            <person name="Bonometti L."/>
            <person name="Westerberg I."/>
            <person name="Brannstrom I.O."/>
            <person name="Guillou S."/>
            <person name="Cros-Aarteil S."/>
            <person name="Calhoun S."/>
            <person name="Haridas S."/>
            <person name="Kuo A."/>
            <person name="Mondo S."/>
            <person name="Pangilinan J."/>
            <person name="Riley R."/>
            <person name="Labutti K."/>
            <person name="Andreopoulos B."/>
            <person name="Lipzen A."/>
            <person name="Chen C."/>
            <person name="Yanf M."/>
            <person name="Daum C."/>
            <person name="Ng V."/>
            <person name="Clum A."/>
            <person name="Ohm R."/>
            <person name="Martin F."/>
            <person name="Silar P."/>
            <person name="Natvig D."/>
            <person name="Lalanne C."/>
            <person name="Gautier V."/>
            <person name="Ament-Velasquez S.L."/>
            <person name="Kruys A."/>
            <person name="Hutchinson M.I."/>
            <person name="Powell A.J."/>
            <person name="Barry K."/>
            <person name="Miller A.N."/>
            <person name="Grigoriev I.V."/>
            <person name="Debuchy R."/>
            <person name="Gladieux P."/>
            <person name="Thoren M.H."/>
            <person name="Johannesson H."/>
        </authorList>
    </citation>
    <scope>NUCLEOTIDE SEQUENCE</scope>
    <source>
        <strain evidence="4">PSN293</strain>
    </source>
</reference>
<evidence type="ECO:0000256" key="2">
    <source>
        <dbReference type="ARBA" id="ARBA00022679"/>
    </source>
</evidence>
<dbReference type="AlphaFoldDB" id="A0AAN6Y0B3"/>
<reference evidence="4" key="1">
    <citation type="journal article" date="2023" name="Mol. Phylogenet. Evol.">
        <title>Genome-scale phylogeny and comparative genomics of the fungal order Sordariales.</title>
        <authorList>
            <person name="Hensen N."/>
            <person name="Bonometti L."/>
            <person name="Westerberg I."/>
            <person name="Brannstrom I.O."/>
            <person name="Guillou S."/>
            <person name="Cros-Aarteil S."/>
            <person name="Calhoun S."/>
            <person name="Haridas S."/>
            <person name="Kuo A."/>
            <person name="Mondo S."/>
            <person name="Pangilinan J."/>
            <person name="Riley R."/>
            <person name="LaButti K."/>
            <person name="Andreopoulos B."/>
            <person name="Lipzen A."/>
            <person name="Chen C."/>
            <person name="Yan M."/>
            <person name="Daum C."/>
            <person name="Ng V."/>
            <person name="Clum A."/>
            <person name="Steindorff A."/>
            <person name="Ohm R.A."/>
            <person name="Martin F."/>
            <person name="Silar P."/>
            <person name="Natvig D.O."/>
            <person name="Lalanne C."/>
            <person name="Gautier V."/>
            <person name="Ament-Velasquez S.L."/>
            <person name="Kruys A."/>
            <person name="Hutchinson M.I."/>
            <person name="Powell A.J."/>
            <person name="Barry K."/>
            <person name="Miller A.N."/>
            <person name="Grigoriev I.V."/>
            <person name="Debuchy R."/>
            <person name="Gladieux P."/>
            <person name="Hiltunen Thoren M."/>
            <person name="Johannesson H."/>
        </authorList>
    </citation>
    <scope>NUCLEOTIDE SEQUENCE</scope>
    <source>
        <strain evidence="4">PSN293</strain>
    </source>
</reference>
<dbReference type="GO" id="GO:0016765">
    <property type="term" value="F:transferase activity, transferring alkyl or aryl (other than methyl) groups"/>
    <property type="evidence" value="ECO:0007669"/>
    <property type="project" value="InterPro"/>
</dbReference>
<dbReference type="SFLD" id="SFLDS00036">
    <property type="entry name" value="Aromatic_Prenyltransferase"/>
    <property type="match status" value="1"/>
</dbReference>
<evidence type="ECO:0000313" key="4">
    <source>
        <dbReference type="EMBL" id="KAK4209951.1"/>
    </source>
</evidence>
<sequence length="711" mass="80616">MGSLDASNPVATDLDSPAYWYATSGHDLERMMQLAGIPETAQNPFLEFYRTVLCPALGARPGHTSLSCPSQRSSVLGWEGNPFEYSFEFKGSTKKAGVRFAADFTEHRPNNSLHPLSMSQSRHIIDYLRTRVPGFDSTWNDAFDQFFSVEDISPEQQESLIPEVGFQTPIMLGFDIKPGMLDPSSPSSWPDIVPLMLKSYYTPHYISLARNMSNNFDAIKASIQRLPNLEQTSPNILKALDMLDSYLSTKPQSYKQSAQYMATDFVSPAKARLKIYFRFYNPSPGKDYEFDDIWEYYTLGERIPGLDGDRDMLRDLIDLVGGHTSPSSLTQNPSASRDKDIKWKTDKVRVSKTRRKPIALYFSLTPDTPYPTPKLYYNPAQSSKLPDDLSIARGIDGWMEKYGWADGGLSVEERAGRVFSHRQLEEKNGIFTFVAFGRKEDGGVQVIGSEQLGELGKKFNKKVQTSLSVYMTPEFVLSPPVPFFPLIAGWLPAYLYRVMYCPSQTRYSAAGWLEARDTQKFASHEPFDRDEFRDMVLNHIDWNSGGKSPFISLLPGPCGAVDWGRALRPNNNWDLVEIETAELLWEGVRLFKLVDVSDKLGIDLPAKKSSYLRFEYLCLHRVPPNAITQKVSKEKIPSDTILPWIENLRKQQPQRTPRSVTRKAQRVVFADASSDEEIAPKKENLKDLLCRLKELLQEMVILLKSSSDKET</sequence>
<dbReference type="PANTHER" id="PTHR40627:SF4">
    <property type="entry name" value="PRENYLTRANSFERASE ASQH1-RELATED"/>
    <property type="match status" value="1"/>
</dbReference>
<evidence type="ECO:0000256" key="1">
    <source>
        <dbReference type="ARBA" id="ARBA00010209"/>
    </source>
</evidence>
<keyword evidence="5" id="KW-1185">Reference proteome</keyword>
<proteinExistence type="inferred from homology"/>
<comment type="similarity">
    <text evidence="1">Belongs to the tryptophan dimethylallyltransferase family.</text>
</comment>
<protein>
    <submittedName>
        <fullName evidence="4">Tryptophan dimethylallyltransferase-domain-containing protein</fullName>
    </submittedName>
</protein>
<dbReference type="CDD" id="cd13929">
    <property type="entry name" value="PT-DMATS_CymD"/>
    <property type="match status" value="1"/>
</dbReference>
<accession>A0AAN6Y0B3</accession>
<dbReference type="NCBIfam" id="TIGR03429">
    <property type="entry name" value="arom_pren_DMATS"/>
    <property type="match status" value="1"/>
</dbReference>
<organism evidence="4 5">
    <name type="scientific">Rhypophila decipiens</name>
    <dbReference type="NCBI Taxonomy" id="261697"/>
    <lineage>
        <taxon>Eukaryota</taxon>
        <taxon>Fungi</taxon>
        <taxon>Dikarya</taxon>
        <taxon>Ascomycota</taxon>
        <taxon>Pezizomycotina</taxon>
        <taxon>Sordariomycetes</taxon>
        <taxon>Sordariomycetidae</taxon>
        <taxon>Sordariales</taxon>
        <taxon>Naviculisporaceae</taxon>
        <taxon>Rhypophila</taxon>
    </lineage>
</organism>
<comment type="caution">
    <text evidence="4">The sequence shown here is derived from an EMBL/GenBank/DDBJ whole genome shotgun (WGS) entry which is preliminary data.</text>
</comment>
<evidence type="ECO:0000259" key="3">
    <source>
        <dbReference type="Pfam" id="PF24494"/>
    </source>
</evidence>
<gene>
    <name evidence="4" type="ORF">QBC37DRAFT_449266</name>
</gene>
<dbReference type="InterPro" id="IPR033964">
    <property type="entry name" value="ABBA"/>
</dbReference>
<dbReference type="EMBL" id="MU858189">
    <property type="protein sequence ID" value="KAK4209951.1"/>
    <property type="molecule type" value="Genomic_DNA"/>
</dbReference>
<dbReference type="GO" id="GO:0009820">
    <property type="term" value="P:alkaloid metabolic process"/>
    <property type="evidence" value="ECO:0007669"/>
    <property type="project" value="InterPro"/>
</dbReference>
<dbReference type="PANTHER" id="PTHR40627">
    <property type="entry name" value="INDOLE PRENYLTRANSFERASE TDIB-RELATED"/>
    <property type="match status" value="1"/>
</dbReference>